<dbReference type="AlphaFoldDB" id="A0A8S0RBU8"/>
<accession>A0A8S0RBU8</accession>
<keyword evidence="2" id="KW-1185">Reference proteome</keyword>
<evidence type="ECO:0000313" key="1">
    <source>
        <dbReference type="EMBL" id="CAA2976541.1"/>
    </source>
</evidence>
<proteinExistence type="predicted"/>
<organism evidence="1 2">
    <name type="scientific">Olea europaea subsp. europaea</name>
    <dbReference type="NCBI Taxonomy" id="158383"/>
    <lineage>
        <taxon>Eukaryota</taxon>
        <taxon>Viridiplantae</taxon>
        <taxon>Streptophyta</taxon>
        <taxon>Embryophyta</taxon>
        <taxon>Tracheophyta</taxon>
        <taxon>Spermatophyta</taxon>
        <taxon>Magnoliopsida</taxon>
        <taxon>eudicotyledons</taxon>
        <taxon>Gunneridae</taxon>
        <taxon>Pentapetalae</taxon>
        <taxon>asterids</taxon>
        <taxon>lamiids</taxon>
        <taxon>Lamiales</taxon>
        <taxon>Oleaceae</taxon>
        <taxon>Oleeae</taxon>
        <taxon>Olea</taxon>
    </lineage>
</organism>
<dbReference type="EMBL" id="CACTIH010002465">
    <property type="protein sequence ID" value="CAA2976541.1"/>
    <property type="molecule type" value="Genomic_DNA"/>
</dbReference>
<name>A0A8S0RBU8_OLEEU</name>
<protein>
    <submittedName>
        <fullName evidence="1">Uncharacterized protein</fullName>
    </submittedName>
</protein>
<gene>
    <name evidence="1" type="ORF">OLEA9_A043525</name>
</gene>
<dbReference type="Proteomes" id="UP000594638">
    <property type="component" value="Unassembled WGS sequence"/>
</dbReference>
<reference evidence="1 2" key="1">
    <citation type="submission" date="2019-12" db="EMBL/GenBank/DDBJ databases">
        <authorList>
            <person name="Alioto T."/>
            <person name="Alioto T."/>
            <person name="Gomez Garrido J."/>
        </authorList>
    </citation>
    <scope>NUCLEOTIDE SEQUENCE [LARGE SCALE GENOMIC DNA]</scope>
</reference>
<sequence length="201" mass="22522">MDYVLGKFPEWRQFRMARIHLREMHPRARLEFSSPIPRVLLHLPELERETDAIEGPRPPASRRSGAARAGRELIFARTISVRVFVIDRHLSDSARGEARPLVGPHFAADHQQASRALAPLALCVAKFGRGRARHTNQRARGQIFIIFGPGARQLDNSATRQLSTTLDNSRQLARARQFAAGREIKCAQMARATIFGASRSA</sequence>
<evidence type="ECO:0000313" key="2">
    <source>
        <dbReference type="Proteomes" id="UP000594638"/>
    </source>
</evidence>
<dbReference type="Gramene" id="OE9A043525T1">
    <property type="protein sequence ID" value="OE9A043525C1"/>
    <property type="gene ID" value="OE9A043525"/>
</dbReference>
<comment type="caution">
    <text evidence="1">The sequence shown here is derived from an EMBL/GenBank/DDBJ whole genome shotgun (WGS) entry which is preliminary data.</text>
</comment>